<comment type="subcellular location">
    <subcellularLocation>
        <location evidence="1 12">Cell outer membrane</location>
        <topology evidence="1 12">Multi-pass membrane protein</topology>
    </subcellularLocation>
</comment>
<evidence type="ECO:0000259" key="16">
    <source>
        <dbReference type="Pfam" id="PF07715"/>
    </source>
</evidence>
<keyword evidence="9 12" id="KW-0472">Membrane</keyword>
<feature type="chain" id="PRO_5038089488" evidence="14">
    <location>
        <begin position="21"/>
        <end position="619"/>
    </location>
</feature>
<evidence type="ECO:0000256" key="6">
    <source>
        <dbReference type="ARBA" id="ARBA00022729"/>
    </source>
</evidence>
<feature type="domain" description="TonB-dependent receptor plug" evidence="16">
    <location>
        <begin position="47"/>
        <end position="151"/>
    </location>
</feature>
<dbReference type="PANTHER" id="PTHR30069">
    <property type="entry name" value="TONB-DEPENDENT OUTER MEMBRANE RECEPTOR"/>
    <property type="match status" value="1"/>
</dbReference>
<dbReference type="Proteomes" id="UP000599523">
    <property type="component" value="Unassembled WGS sequence"/>
</dbReference>
<name>A0A972J8N3_9RHOO</name>
<evidence type="ECO:0000256" key="7">
    <source>
        <dbReference type="ARBA" id="ARBA00023065"/>
    </source>
</evidence>
<evidence type="ECO:0000256" key="8">
    <source>
        <dbReference type="ARBA" id="ARBA00023077"/>
    </source>
</evidence>
<evidence type="ECO:0000256" key="10">
    <source>
        <dbReference type="ARBA" id="ARBA00023170"/>
    </source>
</evidence>
<comment type="caution">
    <text evidence="17">The sequence shown here is derived from an EMBL/GenBank/DDBJ whole genome shotgun (WGS) entry which is preliminary data.</text>
</comment>
<dbReference type="AlphaFoldDB" id="A0A972J8N3"/>
<evidence type="ECO:0000256" key="9">
    <source>
        <dbReference type="ARBA" id="ARBA00023136"/>
    </source>
</evidence>
<dbReference type="Gene3D" id="2.40.170.20">
    <property type="entry name" value="TonB-dependent receptor, beta-barrel domain"/>
    <property type="match status" value="1"/>
</dbReference>
<evidence type="ECO:0000256" key="14">
    <source>
        <dbReference type="SAM" id="SignalP"/>
    </source>
</evidence>
<keyword evidence="10 17" id="KW-0675">Receptor</keyword>
<accession>A0A972J8N3</accession>
<keyword evidence="3 12" id="KW-0813">Transport</keyword>
<dbReference type="CDD" id="cd01347">
    <property type="entry name" value="ligand_gated_channel"/>
    <property type="match status" value="1"/>
</dbReference>
<dbReference type="GO" id="GO:0006811">
    <property type="term" value="P:monoatomic ion transport"/>
    <property type="evidence" value="ECO:0007669"/>
    <property type="project" value="UniProtKB-KW"/>
</dbReference>
<evidence type="ECO:0000256" key="3">
    <source>
        <dbReference type="ARBA" id="ARBA00022448"/>
    </source>
</evidence>
<evidence type="ECO:0000256" key="11">
    <source>
        <dbReference type="ARBA" id="ARBA00023237"/>
    </source>
</evidence>
<evidence type="ECO:0000256" key="4">
    <source>
        <dbReference type="ARBA" id="ARBA00022452"/>
    </source>
</evidence>
<dbReference type="SUPFAM" id="SSF56935">
    <property type="entry name" value="Porins"/>
    <property type="match status" value="1"/>
</dbReference>
<evidence type="ECO:0000259" key="15">
    <source>
        <dbReference type="Pfam" id="PF00593"/>
    </source>
</evidence>
<evidence type="ECO:0000256" key="2">
    <source>
        <dbReference type="ARBA" id="ARBA00009810"/>
    </source>
</evidence>
<dbReference type="Pfam" id="PF00593">
    <property type="entry name" value="TonB_dep_Rec_b-barrel"/>
    <property type="match status" value="1"/>
</dbReference>
<proteinExistence type="inferred from homology"/>
<keyword evidence="6 14" id="KW-0732">Signal</keyword>
<keyword evidence="11 12" id="KW-0998">Cell outer membrane</keyword>
<keyword evidence="18" id="KW-1185">Reference proteome</keyword>
<dbReference type="Pfam" id="PF07715">
    <property type="entry name" value="Plug"/>
    <property type="match status" value="1"/>
</dbReference>
<evidence type="ECO:0000256" key="1">
    <source>
        <dbReference type="ARBA" id="ARBA00004571"/>
    </source>
</evidence>
<dbReference type="InterPro" id="IPR037066">
    <property type="entry name" value="Plug_dom_sf"/>
</dbReference>
<evidence type="ECO:0000313" key="17">
    <source>
        <dbReference type="EMBL" id="NMG03516.1"/>
    </source>
</evidence>
<dbReference type="InterPro" id="IPR036942">
    <property type="entry name" value="Beta-barrel_TonB_sf"/>
</dbReference>
<reference evidence="17" key="1">
    <citation type="submission" date="2019-12" db="EMBL/GenBank/DDBJ databases">
        <title>Comparative genomics gives insights into the taxonomy of the Azoarcus-Aromatoleum group and reveals separate origins of nif in the plant-associated Azoarcus and non-plant-associated Aromatoleum sub-groups.</title>
        <authorList>
            <person name="Lafos M."/>
            <person name="Maluk M."/>
            <person name="Batista M."/>
            <person name="Junghare M."/>
            <person name="Carmona M."/>
            <person name="Faoro H."/>
            <person name="Cruz L.M."/>
            <person name="Battistoni F."/>
            <person name="De Souza E."/>
            <person name="Pedrosa F."/>
            <person name="Chen W.-M."/>
            <person name="Poole P.S."/>
            <person name="Dixon R.A."/>
            <person name="James E.K."/>
        </authorList>
    </citation>
    <scope>NUCLEOTIDE SEQUENCE</scope>
    <source>
        <strain evidence="17">NSC3</strain>
    </source>
</reference>
<evidence type="ECO:0000256" key="5">
    <source>
        <dbReference type="ARBA" id="ARBA00022692"/>
    </source>
</evidence>
<keyword evidence="8 13" id="KW-0798">TonB box</keyword>
<evidence type="ECO:0000256" key="13">
    <source>
        <dbReference type="RuleBase" id="RU003357"/>
    </source>
</evidence>
<dbReference type="GO" id="GO:0009279">
    <property type="term" value="C:cell outer membrane"/>
    <property type="evidence" value="ECO:0007669"/>
    <property type="project" value="UniProtKB-SubCell"/>
</dbReference>
<dbReference type="PROSITE" id="PS52016">
    <property type="entry name" value="TONB_DEPENDENT_REC_3"/>
    <property type="match status" value="1"/>
</dbReference>
<evidence type="ECO:0000256" key="12">
    <source>
        <dbReference type="PROSITE-ProRule" id="PRU01360"/>
    </source>
</evidence>
<dbReference type="InterPro" id="IPR000531">
    <property type="entry name" value="Beta-barrel_TonB"/>
</dbReference>
<feature type="domain" description="TonB-dependent receptor-like beta-barrel" evidence="15">
    <location>
        <begin position="221"/>
        <end position="592"/>
    </location>
</feature>
<dbReference type="PANTHER" id="PTHR30069:SF53">
    <property type="entry name" value="COLICIN I RECEPTOR-RELATED"/>
    <property type="match status" value="1"/>
</dbReference>
<protein>
    <submittedName>
        <fullName evidence="17">TonB-dependent receptor</fullName>
    </submittedName>
</protein>
<keyword evidence="7" id="KW-0406">Ion transport</keyword>
<organism evidence="17 18">
    <name type="scientific">Azoarcus taiwanensis</name>
    <dbReference type="NCBI Taxonomy" id="666964"/>
    <lineage>
        <taxon>Bacteria</taxon>
        <taxon>Pseudomonadati</taxon>
        <taxon>Pseudomonadota</taxon>
        <taxon>Betaproteobacteria</taxon>
        <taxon>Rhodocyclales</taxon>
        <taxon>Zoogloeaceae</taxon>
        <taxon>Azoarcus</taxon>
    </lineage>
</organism>
<feature type="signal peptide" evidence="14">
    <location>
        <begin position="1"/>
        <end position="20"/>
    </location>
</feature>
<dbReference type="InterPro" id="IPR039426">
    <property type="entry name" value="TonB-dep_rcpt-like"/>
</dbReference>
<dbReference type="Gene3D" id="2.170.130.10">
    <property type="entry name" value="TonB-dependent receptor, plug domain"/>
    <property type="match status" value="1"/>
</dbReference>
<dbReference type="RefSeq" id="WP_168988233.1">
    <property type="nucleotide sequence ID" value="NZ_CAWPHM010000287.1"/>
</dbReference>
<dbReference type="InterPro" id="IPR012910">
    <property type="entry name" value="Plug_dom"/>
</dbReference>
<keyword evidence="4 12" id="KW-1134">Transmembrane beta strand</keyword>
<sequence>MKIRLTVTALAVAAAFPAFSQSAVTTDEATLATTFVTATRQAQRVDQVLASVEVITREEIERAGHSTLTDVLKRVSGVRVVTNGGPGANASVFVRGAESRHTLLLIDGLRVNSVNSGQPTLEAIPLAIIDRIEILRGPASALYGSDAIGGVIQIFTRRGETGFSPELFVGYGSYDTVNLGASVSGGHERVRYSLSAGRERTRGFNSKHDETFWYSTWGPSTSYDSDRDGFNNAYMSGSLSVGFRERDEIGINLFHTQGRNEYDVSRLLTEPRFNSRLDKQVSSVGIFMRNEITDIWTSTVRVGQSDDHLNNRPSAIERNRIRSRQQQFVWQHDVTLPLGSLMAAYEYVRSEAGGDTGYVEDSRRVHALLLGWSASIGDHSVQLNVRHDDNSQFGSKTTGMLGYGYRISPDWSVHGSIATAFNAPTFNQLYWPDSGFGGGNPALKPERALNRELGVRWDDGFQSVEVTYYNNRVRDMISGWPPQNLNQAKLEGFEIAYGTHLAGFDIRAGVDLINAKDRVSGNRLPRRARESAFVQIEHSVGRWDWGVDWYGERGRFENVANTVELGGYGVLDAYAHYRVAPDWRIEFRANNLLDKKYELSRGYATAGANAFVGVRYTPR</sequence>
<comment type="similarity">
    <text evidence="2 12 13">Belongs to the TonB-dependent receptor family.</text>
</comment>
<dbReference type="GO" id="GO:0015889">
    <property type="term" value="P:cobalamin transport"/>
    <property type="evidence" value="ECO:0007669"/>
    <property type="project" value="TreeGrafter"/>
</dbReference>
<gene>
    <name evidence="17" type="ORF">GPA21_11105</name>
</gene>
<evidence type="ECO:0000313" key="18">
    <source>
        <dbReference type="Proteomes" id="UP000599523"/>
    </source>
</evidence>
<dbReference type="EMBL" id="WTVM01000060">
    <property type="protein sequence ID" value="NMG03516.1"/>
    <property type="molecule type" value="Genomic_DNA"/>
</dbReference>
<keyword evidence="5 12" id="KW-0812">Transmembrane</keyword>